<gene>
    <name evidence="1" type="ORF">NDU88_006820</name>
</gene>
<sequence length="73" mass="8643">MPKHCLGAGGWRILKHLPLDGEEEDELDEFEVIVRKLDINYGKNRNGVEERYKFLKRRQKLGEMIDDFMPDLP</sequence>
<dbReference type="EMBL" id="JANPWB010000003">
    <property type="protein sequence ID" value="KAJ1203025.1"/>
    <property type="molecule type" value="Genomic_DNA"/>
</dbReference>
<organism evidence="1 2">
    <name type="scientific">Pleurodeles waltl</name>
    <name type="common">Iberian ribbed newt</name>
    <dbReference type="NCBI Taxonomy" id="8319"/>
    <lineage>
        <taxon>Eukaryota</taxon>
        <taxon>Metazoa</taxon>
        <taxon>Chordata</taxon>
        <taxon>Craniata</taxon>
        <taxon>Vertebrata</taxon>
        <taxon>Euteleostomi</taxon>
        <taxon>Amphibia</taxon>
        <taxon>Batrachia</taxon>
        <taxon>Caudata</taxon>
        <taxon>Salamandroidea</taxon>
        <taxon>Salamandridae</taxon>
        <taxon>Pleurodelinae</taxon>
        <taxon>Pleurodeles</taxon>
    </lineage>
</organism>
<name>A0AAV7VSM1_PLEWA</name>
<reference evidence="1" key="1">
    <citation type="journal article" date="2022" name="bioRxiv">
        <title>Sequencing and chromosome-scale assembly of the giantPleurodeles waltlgenome.</title>
        <authorList>
            <person name="Brown T."/>
            <person name="Elewa A."/>
            <person name="Iarovenko S."/>
            <person name="Subramanian E."/>
            <person name="Araus A.J."/>
            <person name="Petzold A."/>
            <person name="Susuki M."/>
            <person name="Suzuki K.-i.T."/>
            <person name="Hayashi T."/>
            <person name="Toyoda A."/>
            <person name="Oliveira C."/>
            <person name="Osipova E."/>
            <person name="Leigh N.D."/>
            <person name="Simon A."/>
            <person name="Yun M.H."/>
        </authorList>
    </citation>
    <scope>NUCLEOTIDE SEQUENCE</scope>
    <source>
        <strain evidence="1">20211129_DDA</strain>
        <tissue evidence="1">Liver</tissue>
    </source>
</reference>
<protein>
    <submittedName>
        <fullName evidence="1">Uncharacterized protein</fullName>
    </submittedName>
</protein>
<accession>A0AAV7VSM1</accession>
<dbReference type="AlphaFoldDB" id="A0AAV7VSM1"/>
<dbReference type="Proteomes" id="UP001066276">
    <property type="component" value="Chromosome 2_1"/>
</dbReference>
<evidence type="ECO:0000313" key="1">
    <source>
        <dbReference type="EMBL" id="KAJ1203025.1"/>
    </source>
</evidence>
<comment type="caution">
    <text evidence="1">The sequence shown here is derived from an EMBL/GenBank/DDBJ whole genome shotgun (WGS) entry which is preliminary data.</text>
</comment>
<evidence type="ECO:0000313" key="2">
    <source>
        <dbReference type="Proteomes" id="UP001066276"/>
    </source>
</evidence>
<proteinExistence type="predicted"/>
<keyword evidence="2" id="KW-1185">Reference proteome</keyword>